<dbReference type="NCBIfam" id="TIGR02148">
    <property type="entry name" value="Fibro_Slime"/>
    <property type="match status" value="1"/>
</dbReference>
<feature type="signal peptide" evidence="4">
    <location>
        <begin position="1"/>
        <end position="24"/>
    </location>
</feature>
<dbReference type="AlphaFoldDB" id="A0A150P085"/>
<dbReference type="Proteomes" id="UP000075420">
    <property type="component" value="Unassembled WGS sequence"/>
</dbReference>
<evidence type="ECO:0000256" key="2">
    <source>
        <dbReference type="ARBA" id="ARBA00022729"/>
    </source>
</evidence>
<protein>
    <recommendedName>
        <fullName evidence="5">PA14 domain-containing protein</fullName>
    </recommendedName>
</protein>
<evidence type="ECO:0000256" key="1">
    <source>
        <dbReference type="ARBA" id="ARBA00008709"/>
    </source>
</evidence>
<dbReference type="PANTHER" id="PTHR31137">
    <property type="entry name" value="PROTEIN PSIB-RELATED-RELATED"/>
    <property type="match status" value="1"/>
</dbReference>
<dbReference type="InterPro" id="IPR011874">
    <property type="entry name" value="Fibro_Slime"/>
</dbReference>
<gene>
    <name evidence="6" type="ORF">BE08_36380</name>
</gene>
<feature type="chain" id="PRO_5007565199" description="PA14 domain-containing protein" evidence="4">
    <location>
        <begin position="25"/>
        <end position="284"/>
    </location>
</feature>
<keyword evidence="2 4" id="KW-0732">Signal</keyword>
<proteinExistence type="inferred from homology"/>
<comment type="caution">
    <text evidence="6">The sequence shown here is derived from an EMBL/GenBank/DDBJ whole genome shotgun (WGS) entry which is preliminary data.</text>
</comment>
<evidence type="ECO:0000313" key="6">
    <source>
        <dbReference type="EMBL" id="KYF48114.1"/>
    </source>
</evidence>
<evidence type="ECO:0000256" key="4">
    <source>
        <dbReference type="SAM" id="SignalP"/>
    </source>
</evidence>
<dbReference type="PANTHER" id="PTHR31137:SF5">
    <property type="entry name" value="PROTEIN PSIQ-RELATED"/>
    <property type="match status" value="1"/>
</dbReference>
<evidence type="ECO:0000256" key="3">
    <source>
        <dbReference type="ARBA" id="ARBA00023180"/>
    </source>
</evidence>
<dbReference type="InterPro" id="IPR011658">
    <property type="entry name" value="PA14_dom"/>
</dbReference>
<accession>A0A150P085</accession>
<dbReference type="InterPro" id="IPR037524">
    <property type="entry name" value="PA14/GLEYA"/>
</dbReference>
<evidence type="ECO:0000313" key="7">
    <source>
        <dbReference type="Proteomes" id="UP000075420"/>
    </source>
</evidence>
<organism evidence="6 7">
    <name type="scientific">Sorangium cellulosum</name>
    <name type="common">Polyangium cellulosum</name>
    <dbReference type="NCBI Taxonomy" id="56"/>
    <lineage>
        <taxon>Bacteria</taxon>
        <taxon>Pseudomonadati</taxon>
        <taxon>Myxococcota</taxon>
        <taxon>Polyangia</taxon>
        <taxon>Polyangiales</taxon>
        <taxon>Polyangiaceae</taxon>
        <taxon>Sorangium</taxon>
    </lineage>
</organism>
<sequence length="284" mass="30233">MLRLQSNCYVLLATLLGLTGVACGGGDSASSGSGDTSAGAGYGSGAGGDDFGSGVGVGSGAGSGSGNGTGCDAKLTGIVRDFRAYERGEGHPDFETFTGRGLKGIVERELGPDQKPVYAHQGGTEHTTGPAEFDQWYRDVQGVNMPIEFTITPEVGADGIATYRNLAFFPIDGEGFGNEGREHNFHFTFELHMRFVYNGGEVFSFTGDDDLWVFINNRLAIDLGGLHGPQSDQLDLDRMADELGIVPGQEYALDFFHAERHTTESNFAIQSTLAFTNCEPIFVD</sequence>
<reference evidence="6 7" key="1">
    <citation type="submission" date="2014-02" db="EMBL/GenBank/DDBJ databases">
        <title>The small core and large imbalanced accessory genome model reveals a collaborative survival strategy of Sorangium cellulosum strains in nature.</title>
        <authorList>
            <person name="Han K."/>
            <person name="Peng R."/>
            <person name="Blom J."/>
            <person name="Li Y.-Z."/>
        </authorList>
    </citation>
    <scope>NUCLEOTIDE SEQUENCE [LARGE SCALE GENOMIC DNA]</scope>
    <source>
        <strain evidence="6 7">So0157-25</strain>
    </source>
</reference>
<dbReference type="PROSITE" id="PS51257">
    <property type="entry name" value="PROKAR_LIPOPROTEIN"/>
    <property type="match status" value="1"/>
</dbReference>
<dbReference type="Pfam" id="PF07691">
    <property type="entry name" value="PA14"/>
    <property type="match status" value="1"/>
</dbReference>
<evidence type="ECO:0000259" key="5">
    <source>
        <dbReference type="PROSITE" id="PS51820"/>
    </source>
</evidence>
<dbReference type="EMBL" id="JELY01003540">
    <property type="protein sequence ID" value="KYF48114.1"/>
    <property type="molecule type" value="Genomic_DNA"/>
</dbReference>
<keyword evidence="3" id="KW-0325">Glycoprotein</keyword>
<dbReference type="PROSITE" id="PS51820">
    <property type="entry name" value="PA14"/>
    <property type="match status" value="1"/>
</dbReference>
<comment type="similarity">
    <text evidence="1">Belongs to the prespore-cell-inducing factor family.</text>
</comment>
<feature type="domain" description="PA14" evidence="5">
    <location>
        <begin position="127"/>
        <end position="284"/>
    </location>
</feature>
<dbReference type="InterPro" id="IPR051154">
    <property type="entry name" value="Prespore-cell_inducing_factor"/>
</dbReference>
<dbReference type="GO" id="GO:0005576">
    <property type="term" value="C:extracellular region"/>
    <property type="evidence" value="ECO:0007669"/>
    <property type="project" value="TreeGrafter"/>
</dbReference>
<name>A0A150P085_SORCE</name>